<dbReference type="Pfam" id="PF12819">
    <property type="entry name" value="Malectin_like"/>
    <property type="match status" value="1"/>
</dbReference>
<dbReference type="GO" id="GO:0004714">
    <property type="term" value="F:transmembrane receptor protein tyrosine kinase activity"/>
    <property type="evidence" value="ECO:0007669"/>
    <property type="project" value="InterPro"/>
</dbReference>
<evidence type="ECO:0000256" key="7">
    <source>
        <dbReference type="ARBA" id="ARBA00022840"/>
    </source>
</evidence>
<organism evidence="12 13">
    <name type="scientific">Morella rubra</name>
    <name type="common">Chinese bayberry</name>
    <dbReference type="NCBI Taxonomy" id="262757"/>
    <lineage>
        <taxon>Eukaryota</taxon>
        <taxon>Viridiplantae</taxon>
        <taxon>Streptophyta</taxon>
        <taxon>Embryophyta</taxon>
        <taxon>Tracheophyta</taxon>
        <taxon>Spermatophyta</taxon>
        <taxon>Magnoliopsida</taxon>
        <taxon>eudicotyledons</taxon>
        <taxon>Gunneridae</taxon>
        <taxon>Pentapetalae</taxon>
        <taxon>rosids</taxon>
        <taxon>fabids</taxon>
        <taxon>Fagales</taxon>
        <taxon>Myricaceae</taxon>
        <taxon>Morella</taxon>
    </lineage>
</organism>
<reference evidence="12 13" key="1">
    <citation type="journal article" date="2019" name="Plant Biotechnol. J.">
        <title>The red bayberry genome and genetic basis of sex determination.</title>
        <authorList>
            <person name="Jia H.M."/>
            <person name="Jia H.J."/>
            <person name="Cai Q.L."/>
            <person name="Wang Y."/>
            <person name="Zhao H.B."/>
            <person name="Yang W.F."/>
            <person name="Wang G.Y."/>
            <person name="Li Y.H."/>
            <person name="Zhan D.L."/>
            <person name="Shen Y.T."/>
            <person name="Niu Q.F."/>
            <person name="Chang L."/>
            <person name="Qiu J."/>
            <person name="Zhao L."/>
            <person name="Xie H.B."/>
            <person name="Fu W.Y."/>
            <person name="Jin J."/>
            <person name="Li X.W."/>
            <person name="Jiao Y."/>
            <person name="Zhou C.C."/>
            <person name="Tu T."/>
            <person name="Chai C.Y."/>
            <person name="Gao J.L."/>
            <person name="Fan L.J."/>
            <person name="van de Weg E."/>
            <person name="Wang J.Y."/>
            <person name="Gao Z.S."/>
        </authorList>
    </citation>
    <scope>NUCLEOTIDE SEQUENCE [LARGE SCALE GENOMIC DNA]</scope>
    <source>
        <tissue evidence="12">Leaves</tissue>
    </source>
</reference>
<keyword evidence="9" id="KW-0472">Membrane</keyword>
<proteinExistence type="predicted"/>
<evidence type="ECO:0000256" key="6">
    <source>
        <dbReference type="ARBA" id="ARBA00022741"/>
    </source>
</evidence>
<protein>
    <recommendedName>
        <fullName evidence="11">Malectin-like domain-containing protein</fullName>
    </recommendedName>
</protein>
<dbReference type="PANTHER" id="PTHR34590:SF12">
    <property type="entry name" value="CARBOHYDRATE-BINDING PROTEIN OF THE ER PROTEIN"/>
    <property type="match status" value="1"/>
</dbReference>
<keyword evidence="10" id="KW-0325">Glycoprotein</keyword>
<evidence type="ECO:0000256" key="5">
    <source>
        <dbReference type="ARBA" id="ARBA00022729"/>
    </source>
</evidence>
<keyword evidence="2" id="KW-0723">Serine/threonine-protein kinase</keyword>
<evidence type="ECO:0000313" key="12">
    <source>
        <dbReference type="EMBL" id="KAB1201642.1"/>
    </source>
</evidence>
<keyword evidence="4" id="KW-0812">Transmembrane</keyword>
<dbReference type="InterPro" id="IPR024788">
    <property type="entry name" value="Malectin-like_Carb-bd_dom"/>
</dbReference>
<accession>A0A6A1UMZ9</accession>
<feature type="domain" description="Malectin-like" evidence="11">
    <location>
        <begin position="82"/>
        <end position="402"/>
    </location>
</feature>
<evidence type="ECO:0000259" key="11">
    <source>
        <dbReference type="Pfam" id="PF12819"/>
    </source>
</evidence>
<comment type="subcellular location">
    <subcellularLocation>
        <location evidence="1">Membrane</location>
        <topology evidence="1">Single-pass type I membrane protein</topology>
    </subcellularLocation>
</comment>
<keyword evidence="13" id="KW-1185">Reference proteome</keyword>
<dbReference type="PANTHER" id="PTHR34590">
    <property type="entry name" value="OS03G0124300 PROTEIN-RELATED"/>
    <property type="match status" value="1"/>
</dbReference>
<comment type="caution">
    <text evidence="12">The sequence shown here is derived from an EMBL/GenBank/DDBJ whole genome shotgun (WGS) entry which is preliminary data.</text>
</comment>
<dbReference type="GO" id="GO:0005524">
    <property type="term" value="F:ATP binding"/>
    <property type="evidence" value="ECO:0007669"/>
    <property type="project" value="UniProtKB-KW"/>
</dbReference>
<dbReference type="Gene3D" id="2.60.120.430">
    <property type="entry name" value="Galactose-binding lectin"/>
    <property type="match status" value="2"/>
</dbReference>
<dbReference type="GO" id="GO:0016020">
    <property type="term" value="C:membrane"/>
    <property type="evidence" value="ECO:0007669"/>
    <property type="project" value="UniProtKB-SubCell"/>
</dbReference>
<name>A0A6A1UMZ9_9ROSI</name>
<keyword evidence="6" id="KW-0547">Nucleotide-binding</keyword>
<evidence type="ECO:0000256" key="10">
    <source>
        <dbReference type="ARBA" id="ARBA00023180"/>
    </source>
</evidence>
<keyword evidence="3" id="KW-0808">Transferase</keyword>
<evidence type="ECO:0000256" key="4">
    <source>
        <dbReference type="ARBA" id="ARBA00022692"/>
    </source>
</evidence>
<evidence type="ECO:0000256" key="2">
    <source>
        <dbReference type="ARBA" id="ARBA00022527"/>
    </source>
</evidence>
<dbReference type="AlphaFoldDB" id="A0A6A1UMZ9"/>
<evidence type="ECO:0000313" key="13">
    <source>
        <dbReference type="Proteomes" id="UP000516437"/>
    </source>
</evidence>
<evidence type="ECO:0000256" key="3">
    <source>
        <dbReference type="ARBA" id="ARBA00022679"/>
    </source>
</evidence>
<gene>
    <name evidence="12" type="ORF">CJ030_MR0G001897</name>
</gene>
<dbReference type="Proteomes" id="UP000516437">
    <property type="component" value="Unassembled WGS sequence"/>
</dbReference>
<evidence type="ECO:0000256" key="8">
    <source>
        <dbReference type="ARBA" id="ARBA00022989"/>
    </source>
</evidence>
<dbReference type="EMBL" id="RXIC02000043">
    <property type="protein sequence ID" value="KAB1201642.1"/>
    <property type="molecule type" value="Genomic_DNA"/>
</dbReference>
<dbReference type="OrthoDB" id="1928639at2759"/>
<keyword evidence="7" id="KW-0067">ATP-binding</keyword>
<keyword evidence="8" id="KW-1133">Transmembrane helix</keyword>
<dbReference type="GO" id="GO:0004674">
    <property type="term" value="F:protein serine/threonine kinase activity"/>
    <property type="evidence" value="ECO:0007669"/>
    <property type="project" value="UniProtKB-KW"/>
</dbReference>
<keyword evidence="2" id="KW-0418">Kinase</keyword>
<evidence type="ECO:0000256" key="9">
    <source>
        <dbReference type="ARBA" id="ARBA00023136"/>
    </source>
</evidence>
<dbReference type="InterPro" id="IPR045272">
    <property type="entry name" value="ANXUR1/2-like"/>
</dbReference>
<keyword evidence="5" id="KW-0732">Signal</keyword>
<sequence>MPLHDELFSFTYITPSICRYASKVHFRSVRFQLREDRTKVKLSMEKLAHFSVVFFPLFVLQFPSLLLLSSANKSTVPTKYLINCGSKSNITVRGWNFVGDLNPGSFSVGPSSTIRVTNSSTHTSLYRSARFFIQPSSVEYDIDYYGFYYVRLHFSPFISGSIDLADALFHVSANNFSLLSNFGVKNNGDSRPVIKEYLLTIKEPKFSVHFTPGSKSFGFINAIEVLPVPDQDFVMNNETGVTPAGSSGRSVYGLQSQAFHTIHRVNIGGTLAYNVNGANNYSASDLVYKTCKALYLNHSVGSESSSNITWRFDVSKGARHLVRLHFCEVVIRKAYAIKFNLYIYSKFSQTIDPYLLYDTSAAPFYWDFVVDSDDSGYMDITVGPRHDSRNKVAFLNGVEIMEFTDPANSITNREEKNGEEIMEFTKPMNSMIGVLCGRQGRATLLLDFGL</sequence>
<evidence type="ECO:0000256" key="1">
    <source>
        <dbReference type="ARBA" id="ARBA00004479"/>
    </source>
</evidence>